<evidence type="ECO:0000313" key="3">
    <source>
        <dbReference type="Proteomes" id="UP000657574"/>
    </source>
</evidence>
<gene>
    <name evidence="2" type="ORF">GCM10010121_045720</name>
</gene>
<proteinExistence type="predicted"/>
<dbReference type="Pfam" id="PF01526">
    <property type="entry name" value="DDE_Tnp_Tn3"/>
    <property type="match status" value="1"/>
</dbReference>
<reference evidence="2" key="1">
    <citation type="journal article" date="2014" name="Int. J. Syst. Evol. Microbiol.">
        <title>Complete genome sequence of Corynebacterium casei LMG S-19264T (=DSM 44701T), isolated from a smear-ripened cheese.</title>
        <authorList>
            <consortium name="US DOE Joint Genome Institute (JGI-PGF)"/>
            <person name="Walter F."/>
            <person name="Albersmeier A."/>
            <person name="Kalinowski J."/>
            <person name="Ruckert C."/>
        </authorList>
    </citation>
    <scope>NUCLEOTIDE SEQUENCE</scope>
    <source>
        <strain evidence="2">JCM 3086</strain>
    </source>
</reference>
<dbReference type="Proteomes" id="UP000657574">
    <property type="component" value="Unassembled WGS sequence"/>
</dbReference>
<comment type="caution">
    <text evidence="2">The sequence shown here is derived from an EMBL/GenBank/DDBJ whole genome shotgun (WGS) entry which is preliminary data.</text>
</comment>
<accession>A0A917NUB4</accession>
<dbReference type="AlphaFoldDB" id="A0A917NUB4"/>
<feature type="domain" description="Tn3 transposase DDE" evidence="1">
    <location>
        <begin position="2"/>
        <end position="91"/>
    </location>
</feature>
<keyword evidence="3" id="KW-1185">Reference proteome</keyword>
<dbReference type="InterPro" id="IPR002513">
    <property type="entry name" value="Tn3_Tnp_DDE_dom"/>
</dbReference>
<organism evidence="2 3">
    <name type="scientific">Streptomyces brasiliensis</name>
    <dbReference type="NCBI Taxonomy" id="1954"/>
    <lineage>
        <taxon>Bacteria</taxon>
        <taxon>Bacillati</taxon>
        <taxon>Actinomycetota</taxon>
        <taxon>Actinomycetes</taxon>
        <taxon>Kitasatosporales</taxon>
        <taxon>Streptomycetaceae</taxon>
        <taxon>Streptomyces</taxon>
    </lineage>
</organism>
<dbReference type="GO" id="GO:0004803">
    <property type="term" value="F:transposase activity"/>
    <property type="evidence" value="ECO:0007669"/>
    <property type="project" value="InterPro"/>
</dbReference>
<evidence type="ECO:0000259" key="1">
    <source>
        <dbReference type="Pfam" id="PF01526"/>
    </source>
</evidence>
<protein>
    <recommendedName>
        <fullName evidence="1">Tn3 transposase DDE domain-containing protein</fullName>
    </recommendedName>
</protein>
<name>A0A917NUB4_9ACTN</name>
<sequence length="93" mass="9992">MSKALTRSRLSRVGQNYVCADTIVAANAALITAQSRVELARMWGGGLLASVDGLRFVVPVRSINTGPSPERYGYKRGVTRLNAVNDQVTGIDN</sequence>
<reference evidence="2" key="2">
    <citation type="submission" date="2020-09" db="EMBL/GenBank/DDBJ databases">
        <authorList>
            <person name="Sun Q."/>
            <person name="Ohkuma M."/>
        </authorList>
    </citation>
    <scope>NUCLEOTIDE SEQUENCE</scope>
    <source>
        <strain evidence="2">JCM 3086</strain>
    </source>
</reference>
<dbReference type="EMBL" id="BMQA01000014">
    <property type="protein sequence ID" value="GGJ29295.1"/>
    <property type="molecule type" value="Genomic_DNA"/>
</dbReference>
<evidence type="ECO:0000313" key="2">
    <source>
        <dbReference type="EMBL" id="GGJ29295.1"/>
    </source>
</evidence>
<dbReference type="GO" id="GO:0006313">
    <property type="term" value="P:DNA transposition"/>
    <property type="evidence" value="ECO:0007669"/>
    <property type="project" value="InterPro"/>
</dbReference>